<dbReference type="SUPFAM" id="SSF53335">
    <property type="entry name" value="S-adenosyl-L-methionine-dependent methyltransferases"/>
    <property type="match status" value="1"/>
</dbReference>
<dbReference type="InterPro" id="IPR029063">
    <property type="entry name" value="SAM-dependent_MTases_sf"/>
</dbReference>
<protein>
    <recommendedName>
        <fullName evidence="1">Methyltransferase type 11 domain-containing protein</fullName>
    </recommendedName>
</protein>
<proteinExistence type="predicted"/>
<dbReference type="CDD" id="cd02440">
    <property type="entry name" value="AdoMet_MTases"/>
    <property type="match status" value="1"/>
</dbReference>
<evidence type="ECO:0000313" key="2">
    <source>
        <dbReference type="EMBL" id="OIQ85889.1"/>
    </source>
</evidence>
<evidence type="ECO:0000259" key="1">
    <source>
        <dbReference type="Pfam" id="PF08241"/>
    </source>
</evidence>
<accession>A0A1J5QQI6</accession>
<name>A0A1J5QQI6_9ZZZZ</name>
<dbReference type="Gene3D" id="3.40.50.150">
    <property type="entry name" value="Vaccinia Virus protein VP39"/>
    <property type="match status" value="1"/>
</dbReference>
<sequence>MAAIPEETRNFLTSNGMTRFHLGCGTIFLRNWLNIGLWDHLEMGRLYSNPNQIEGTILLNYDLVNGIPAENDSLDAVYHSHMLEHLTFTEGLAFLQNCYEALKPGGIHRILVPDLEAFSKAYVSNDSLLLDKYREAVLNDQPEIYQTKAAVFMGMLHNHGHKCGYDWETLEWALKRAGFVRITRKLFQESDLPDIKEIEEYSPLRALESLCVECYK</sequence>
<organism evidence="2">
    <name type="scientific">mine drainage metagenome</name>
    <dbReference type="NCBI Taxonomy" id="410659"/>
    <lineage>
        <taxon>unclassified sequences</taxon>
        <taxon>metagenomes</taxon>
        <taxon>ecological metagenomes</taxon>
    </lineage>
</organism>
<feature type="domain" description="Methyltransferase type 11" evidence="1">
    <location>
        <begin position="64"/>
        <end position="108"/>
    </location>
</feature>
<comment type="caution">
    <text evidence="2">The sequence shown here is derived from an EMBL/GenBank/DDBJ whole genome shotgun (WGS) entry which is preliminary data.</text>
</comment>
<dbReference type="Pfam" id="PF08241">
    <property type="entry name" value="Methyltransf_11"/>
    <property type="match status" value="1"/>
</dbReference>
<dbReference type="InterPro" id="IPR013216">
    <property type="entry name" value="Methyltransf_11"/>
</dbReference>
<dbReference type="AlphaFoldDB" id="A0A1J5QQI6"/>
<gene>
    <name evidence="2" type="ORF">GALL_322530</name>
</gene>
<dbReference type="EMBL" id="MLJW01000513">
    <property type="protein sequence ID" value="OIQ85889.1"/>
    <property type="molecule type" value="Genomic_DNA"/>
</dbReference>
<reference evidence="2" key="1">
    <citation type="submission" date="2016-10" db="EMBL/GenBank/DDBJ databases">
        <title>Sequence of Gallionella enrichment culture.</title>
        <authorList>
            <person name="Poehlein A."/>
            <person name="Muehling M."/>
            <person name="Daniel R."/>
        </authorList>
    </citation>
    <scope>NUCLEOTIDE SEQUENCE</scope>
</reference>
<dbReference type="GO" id="GO:0008757">
    <property type="term" value="F:S-adenosylmethionine-dependent methyltransferase activity"/>
    <property type="evidence" value="ECO:0007669"/>
    <property type="project" value="InterPro"/>
</dbReference>